<reference evidence="3" key="1">
    <citation type="journal article" date="2019" name="Int. J. Syst. Evol. Microbiol.">
        <title>The Global Catalogue of Microorganisms (GCM) 10K type strain sequencing project: providing services to taxonomists for standard genome sequencing and annotation.</title>
        <authorList>
            <consortium name="The Broad Institute Genomics Platform"/>
            <consortium name="The Broad Institute Genome Sequencing Center for Infectious Disease"/>
            <person name="Wu L."/>
            <person name="Ma J."/>
        </authorList>
    </citation>
    <scope>NUCLEOTIDE SEQUENCE [LARGE SCALE GENOMIC DNA]</scope>
    <source>
        <strain evidence="3">CGMCC 1.1927</strain>
    </source>
</reference>
<comment type="caution">
    <text evidence="2">The sequence shown here is derived from an EMBL/GenBank/DDBJ whole genome shotgun (WGS) entry which is preliminary data.</text>
</comment>
<name>A0ABQ1XWQ7_9MICC</name>
<dbReference type="InterPro" id="IPR010982">
    <property type="entry name" value="Lambda_DNA-bd_dom_sf"/>
</dbReference>
<accession>A0ABQ1XWQ7</accession>
<dbReference type="InterPro" id="IPR001387">
    <property type="entry name" value="Cro/C1-type_HTH"/>
</dbReference>
<dbReference type="PROSITE" id="PS50943">
    <property type="entry name" value="HTH_CROC1"/>
    <property type="match status" value="1"/>
</dbReference>
<gene>
    <name evidence="2" type="ORF">GCM10011577_31470</name>
</gene>
<dbReference type="Gene3D" id="1.10.260.40">
    <property type="entry name" value="lambda repressor-like DNA-binding domains"/>
    <property type="match status" value="1"/>
</dbReference>
<protein>
    <recommendedName>
        <fullName evidence="1">HTH cro/C1-type domain-containing protein</fullName>
    </recommendedName>
</protein>
<dbReference type="SMART" id="SM00530">
    <property type="entry name" value="HTH_XRE"/>
    <property type="match status" value="1"/>
</dbReference>
<feature type="domain" description="HTH cro/C1-type" evidence="1">
    <location>
        <begin position="37"/>
        <end position="91"/>
    </location>
</feature>
<evidence type="ECO:0000259" key="1">
    <source>
        <dbReference type="PROSITE" id="PS50943"/>
    </source>
</evidence>
<dbReference type="EMBL" id="BMKU01000010">
    <property type="protein sequence ID" value="GGH04988.1"/>
    <property type="molecule type" value="Genomic_DNA"/>
</dbReference>
<dbReference type="Pfam" id="PF01381">
    <property type="entry name" value="HTH_3"/>
    <property type="match status" value="1"/>
</dbReference>
<dbReference type="Proteomes" id="UP000596938">
    <property type="component" value="Unassembled WGS sequence"/>
</dbReference>
<dbReference type="RefSeq" id="WP_188812447.1">
    <property type="nucleotide sequence ID" value="NZ_BAAAWV010000001.1"/>
</dbReference>
<dbReference type="SUPFAM" id="SSF47413">
    <property type="entry name" value="lambda repressor-like DNA-binding domains"/>
    <property type="match status" value="1"/>
</dbReference>
<keyword evidence="3" id="KW-1185">Reference proteome</keyword>
<evidence type="ECO:0000313" key="2">
    <source>
        <dbReference type="EMBL" id="GGH04988.1"/>
    </source>
</evidence>
<organism evidence="2 3">
    <name type="scientific">Pseudarthrobacter polychromogenes</name>
    <dbReference type="NCBI Taxonomy" id="1676"/>
    <lineage>
        <taxon>Bacteria</taxon>
        <taxon>Bacillati</taxon>
        <taxon>Actinomycetota</taxon>
        <taxon>Actinomycetes</taxon>
        <taxon>Micrococcales</taxon>
        <taxon>Micrococcaceae</taxon>
        <taxon>Pseudarthrobacter</taxon>
    </lineage>
</organism>
<dbReference type="CDD" id="cd00093">
    <property type="entry name" value="HTH_XRE"/>
    <property type="match status" value="1"/>
</dbReference>
<sequence>MTSNSKILEMLGLDLDNPEDLLGVQLAEEDHEFIQELIRMRIKKGLRQADVAAKMRRDPSAVSNFERLGGDPHLSTIRRYAQAVGLRIRHRVEDAEPSARDREVLEYAANVVPLFSKKIGSGSLSAVYSEMEQAEAVL</sequence>
<evidence type="ECO:0000313" key="3">
    <source>
        <dbReference type="Proteomes" id="UP000596938"/>
    </source>
</evidence>
<proteinExistence type="predicted"/>